<dbReference type="PANTHER" id="PTHR35807">
    <property type="entry name" value="TRANSCRIPTIONAL REGULATOR REDD-RELATED"/>
    <property type="match status" value="1"/>
</dbReference>
<dbReference type="SUPFAM" id="SSF48452">
    <property type="entry name" value="TPR-like"/>
    <property type="match status" value="1"/>
</dbReference>
<dbReference type="SUPFAM" id="SSF46894">
    <property type="entry name" value="C-terminal effector domain of the bipartite response regulators"/>
    <property type="match status" value="1"/>
</dbReference>
<proteinExistence type="predicted"/>
<dbReference type="InterPro" id="IPR005158">
    <property type="entry name" value="BTAD"/>
</dbReference>
<dbReference type="Gene3D" id="1.25.40.10">
    <property type="entry name" value="Tetratricopeptide repeat domain"/>
    <property type="match status" value="1"/>
</dbReference>
<comment type="caution">
    <text evidence="2">The sequence shown here is derived from an EMBL/GenBank/DDBJ whole genome shotgun (WGS) entry which is preliminary data.</text>
</comment>
<gene>
    <name evidence="2" type="ORF">KDW_34660</name>
</gene>
<dbReference type="Proteomes" id="UP000326912">
    <property type="component" value="Unassembled WGS sequence"/>
</dbReference>
<evidence type="ECO:0000259" key="1">
    <source>
        <dbReference type="SMART" id="SM01043"/>
    </source>
</evidence>
<dbReference type="Gene3D" id="3.40.50.300">
    <property type="entry name" value="P-loop containing nucleotide triphosphate hydrolases"/>
    <property type="match status" value="1"/>
</dbReference>
<sequence>MPFFDFIYKRGYNFEMGGGANYMAELALFLFGSPNIEYNGTRISVDTRKASALLIYLVMTRRRHRRDALANLLWPDYDQTHARATLRRTLSVLNKALDNHWLQIDRDTLAIDSHAQIWLDVEAFHAQLAICQKHAHPGTEICQDCQEPLQRAVELYQAEFLAGFHLHGNTNFESWQFFQADHLRREYAYALERLVQCYCLQGHFDHALSYAQRWLALDRLHEPAQRMLMQVYAWSGQRAAALYQYEECVRILQQELEIPPLEATTQLYQTIKENRLPTPPLLIETSRQLHKPVAQPISTTNMQAHTTQARQPGYLPLIGRSTEWEILRSAYQKASSHGQILVLEGELGIGKTRLAEELLTYARQQDATILMARCYEAEQHMDYSSIVAGLRAAMVQQQDALKRLPAHWLTEVARLLPELDTYRQDPVPRFEQPGSQYHLFESLRQFFLSLCRNSKTIIPGIIFFEDIHWIDAASLEFLIYCLRRSIEKNICLFLTYRTPRRTKDYQLHHLLSELQQNGQATLLKLERLQFQEVSTFMTSNNVLPDLATMTRLYQESEGLPFLLIEYLANLQTGTRTPKESNWPVPAHARDLLHLHMAAISETARQVLGGAATIGRTFDFDTLCETCDADEKETVAALEELIDQGFILEVRTDDGTQIPGNSLLYRFSHEKTRQVAYEEISQARRRLFLRRKAEIRHTRARGDNAH</sequence>
<keyword evidence="3" id="KW-1185">Reference proteome</keyword>
<dbReference type="SMART" id="SM01043">
    <property type="entry name" value="BTAD"/>
    <property type="match status" value="1"/>
</dbReference>
<dbReference type="InterPro" id="IPR027417">
    <property type="entry name" value="P-loop_NTPase"/>
</dbReference>
<dbReference type="InterPro" id="IPR051677">
    <property type="entry name" value="AfsR-DnrI-RedD_regulator"/>
</dbReference>
<evidence type="ECO:0000313" key="3">
    <source>
        <dbReference type="Proteomes" id="UP000326912"/>
    </source>
</evidence>
<dbReference type="InterPro" id="IPR011990">
    <property type="entry name" value="TPR-like_helical_dom_sf"/>
</dbReference>
<dbReference type="AlphaFoldDB" id="A0A5J4KIK8"/>
<accession>A0A5J4KIK8</accession>
<dbReference type="Gene3D" id="1.10.10.10">
    <property type="entry name" value="Winged helix-like DNA-binding domain superfamily/Winged helix DNA-binding domain"/>
    <property type="match status" value="1"/>
</dbReference>
<dbReference type="GO" id="GO:0003677">
    <property type="term" value="F:DNA binding"/>
    <property type="evidence" value="ECO:0007669"/>
    <property type="project" value="InterPro"/>
</dbReference>
<protein>
    <recommendedName>
        <fullName evidence="1">Bacterial transcriptional activator domain-containing protein</fullName>
    </recommendedName>
</protein>
<dbReference type="SUPFAM" id="SSF52540">
    <property type="entry name" value="P-loop containing nucleoside triphosphate hydrolases"/>
    <property type="match status" value="1"/>
</dbReference>
<dbReference type="Pfam" id="PF03704">
    <property type="entry name" value="BTAD"/>
    <property type="match status" value="1"/>
</dbReference>
<feature type="domain" description="Bacterial transcriptional activator" evidence="1">
    <location>
        <begin position="119"/>
        <end position="272"/>
    </location>
</feature>
<dbReference type="Pfam" id="PF13191">
    <property type="entry name" value="AAA_16"/>
    <property type="match status" value="1"/>
</dbReference>
<dbReference type="GO" id="GO:0006355">
    <property type="term" value="P:regulation of DNA-templated transcription"/>
    <property type="evidence" value="ECO:0007669"/>
    <property type="project" value="InterPro"/>
</dbReference>
<dbReference type="EMBL" id="BKZW01000001">
    <property type="protein sequence ID" value="GER89304.1"/>
    <property type="molecule type" value="Genomic_DNA"/>
</dbReference>
<dbReference type="InterPro" id="IPR016032">
    <property type="entry name" value="Sig_transdc_resp-reg_C-effctor"/>
</dbReference>
<dbReference type="InterPro" id="IPR041664">
    <property type="entry name" value="AAA_16"/>
</dbReference>
<evidence type="ECO:0000313" key="2">
    <source>
        <dbReference type="EMBL" id="GER89304.1"/>
    </source>
</evidence>
<name>A0A5J4KIK8_9CHLR</name>
<reference evidence="2 3" key="1">
    <citation type="submission" date="2019-10" db="EMBL/GenBank/DDBJ databases">
        <title>Dictyobacter vulcani sp. nov., within the class Ktedonobacteria, isolated from soil of volcanic Mt. Zao.</title>
        <authorList>
            <person name="Zheng Y."/>
            <person name="Wang C.M."/>
            <person name="Sakai Y."/>
            <person name="Abe K."/>
            <person name="Yokota A."/>
            <person name="Yabe S."/>
        </authorList>
    </citation>
    <scope>NUCLEOTIDE SEQUENCE [LARGE SCALE GENOMIC DNA]</scope>
    <source>
        <strain evidence="2 3">W12</strain>
    </source>
</reference>
<dbReference type="InterPro" id="IPR036388">
    <property type="entry name" value="WH-like_DNA-bd_sf"/>
</dbReference>
<organism evidence="2 3">
    <name type="scientific">Dictyobacter vulcani</name>
    <dbReference type="NCBI Taxonomy" id="2607529"/>
    <lineage>
        <taxon>Bacteria</taxon>
        <taxon>Bacillati</taxon>
        <taxon>Chloroflexota</taxon>
        <taxon>Ktedonobacteria</taxon>
        <taxon>Ktedonobacterales</taxon>
        <taxon>Dictyobacteraceae</taxon>
        <taxon>Dictyobacter</taxon>
    </lineage>
</organism>